<dbReference type="PANTHER" id="PTHR11579">
    <property type="entry name" value="PROTEIN-L-ISOASPARTATE O-METHYLTRANSFERASE"/>
    <property type="match status" value="1"/>
</dbReference>
<reference evidence="12 13" key="1">
    <citation type="submission" date="2018-05" db="EMBL/GenBank/DDBJ databases">
        <title>Reference genomes for bee gut microbiota database.</title>
        <authorList>
            <person name="Ellegaard K.M."/>
        </authorList>
    </citation>
    <scope>NUCLEOTIDE SEQUENCE [LARGE SCALE GENOMIC DNA]</scope>
    <source>
        <strain evidence="12 13">ESL0284</strain>
    </source>
</reference>
<evidence type="ECO:0000256" key="11">
    <source>
        <dbReference type="ARBA" id="ARBA00031350"/>
    </source>
</evidence>
<dbReference type="AlphaFoldDB" id="A0A318ND44"/>
<keyword evidence="6 12" id="KW-0489">Methyltransferase</keyword>
<evidence type="ECO:0000313" key="12">
    <source>
        <dbReference type="EMBL" id="PXZ01458.1"/>
    </source>
</evidence>
<dbReference type="PANTHER" id="PTHR11579:SF0">
    <property type="entry name" value="PROTEIN-L-ISOASPARTATE(D-ASPARTATE) O-METHYLTRANSFERASE"/>
    <property type="match status" value="1"/>
</dbReference>
<accession>A0A318ND44</accession>
<keyword evidence="5" id="KW-0963">Cytoplasm</keyword>
<dbReference type="GO" id="GO:0005737">
    <property type="term" value="C:cytoplasm"/>
    <property type="evidence" value="ECO:0007669"/>
    <property type="project" value="UniProtKB-SubCell"/>
</dbReference>
<dbReference type="CDD" id="cd02440">
    <property type="entry name" value="AdoMet_MTases"/>
    <property type="match status" value="1"/>
</dbReference>
<dbReference type="InterPro" id="IPR029063">
    <property type="entry name" value="SAM-dependent_MTases_sf"/>
</dbReference>
<dbReference type="EC" id="2.1.1.77" evidence="3"/>
<evidence type="ECO:0000256" key="8">
    <source>
        <dbReference type="ARBA" id="ARBA00022691"/>
    </source>
</evidence>
<dbReference type="RefSeq" id="WP_110437978.1">
    <property type="nucleotide sequence ID" value="NZ_CP046393.1"/>
</dbReference>
<keyword evidence="13" id="KW-1185">Reference proteome</keyword>
<dbReference type="GO" id="GO:0032259">
    <property type="term" value="P:methylation"/>
    <property type="evidence" value="ECO:0007669"/>
    <property type="project" value="UniProtKB-KW"/>
</dbReference>
<dbReference type="Pfam" id="PF01135">
    <property type="entry name" value="PCMT"/>
    <property type="match status" value="1"/>
</dbReference>
<evidence type="ECO:0000313" key="13">
    <source>
        <dbReference type="Proteomes" id="UP000247565"/>
    </source>
</evidence>
<dbReference type="GO" id="GO:0004719">
    <property type="term" value="F:protein-L-isoaspartate (D-aspartate) O-methyltransferase activity"/>
    <property type="evidence" value="ECO:0007669"/>
    <property type="project" value="UniProtKB-EC"/>
</dbReference>
<comment type="similarity">
    <text evidence="2">Belongs to the methyltransferase superfamily. L-isoaspartyl/D-aspartyl protein methyltransferase family.</text>
</comment>
<dbReference type="InterPro" id="IPR000682">
    <property type="entry name" value="PCMT"/>
</dbReference>
<gene>
    <name evidence="12" type="ORF">DK869_00120</name>
</gene>
<evidence type="ECO:0000256" key="4">
    <source>
        <dbReference type="ARBA" id="ARBA00013346"/>
    </source>
</evidence>
<comment type="subcellular location">
    <subcellularLocation>
        <location evidence="1">Cytoplasm</location>
    </subcellularLocation>
</comment>
<evidence type="ECO:0000256" key="10">
    <source>
        <dbReference type="ARBA" id="ARBA00031323"/>
    </source>
</evidence>
<dbReference type="Gene3D" id="3.40.50.150">
    <property type="entry name" value="Vaccinia Virus protein VP39"/>
    <property type="match status" value="1"/>
</dbReference>
<evidence type="ECO:0000256" key="9">
    <source>
        <dbReference type="ARBA" id="ARBA00030757"/>
    </source>
</evidence>
<protein>
    <recommendedName>
        <fullName evidence="4">Protein-L-isoaspartate O-methyltransferase</fullName>
        <ecNumber evidence="3">2.1.1.77</ecNumber>
    </recommendedName>
    <alternativeName>
        <fullName evidence="11">L-isoaspartyl protein carboxyl methyltransferase</fullName>
    </alternativeName>
    <alternativeName>
        <fullName evidence="9">Protein L-isoaspartyl methyltransferase</fullName>
    </alternativeName>
    <alternativeName>
        <fullName evidence="10">Protein-beta-aspartate methyltransferase</fullName>
    </alternativeName>
</protein>
<organism evidence="12 13">
    <name type="scientific">Commensalibacter melissae</name>
    <dbReference type="NCBI Taxonomy" id="2070537"/>
    <lineage>
        <taxon>Bacteria</taxon>
        <taxon>Pseudomonadati</taxon>
        <taxon>Pseudomonadota</taxon>
        <taxon>Alphaproteobacteria</taxon>
        <taxon>Acetobacterales</taxon>
        <taxon>Acetobacteraceae</taxon>
    </lineage>
</organism>
<dbReference type="OrthoDB" id="9798496at2"/>
<evidence type="ECO:0000256" key="6">
    <source>
        <dbReference type="ARBA" id="ARBA00022603"/>
    </source>
</evidence>
<dbReference type="Proteomes" id="UP000247565">
    <property type="component" value="Unassembled WGS sequence"/>
</dbReference>
<evidence type="ECO:0000256" key="7">
    <source>
        <dbReference type="ARBA" id="ARBA00022679"/>
    </source>
</evidence>
<name>A0A318ND44_9PROT</name>
<sequence>MTHPNFDFVQARQNMIENQLRPAEVSHVKLIEIMRVLPREYCVLNNQKEMAYSDINISLFDQRYLSEPRVLARLVQLANIEAKQKILVIGAGTGYLSAIISLMGAEVYALEENEKLSVIGKKFCNKYASDVQWCDGILQDGYPKNKFYDAIIIDGCIKEISKKLIDQLNKNGHIITVLKKDGDIGHAVTAKKIDEGIVIQKSFYAALPYLPEFMK</sequence>
<keyword evidence="8" id="KW-0949">S-adenosyl-L-methionine</keyword>
<comment type="caution">
    <text evidence="12">The sequence shown here is derived from an EMBL/GenBank/DDBJ whole genome shotgun (WGS) entry which is preliminary data.</text>
</comment>
<evidence type="ECO:0000256" key="1">
    <source>
        <dbReference type="ARBA" id="ARBA00004496"/>
    </source>
</evidence>
<proteinExistence type="inferred from homology"/>
<dbReference type="SUPFAM" id="SSF53335">
    <property type="entry name" value="S-adenosyl-L-methionine-dependent methyltransferases"/>
    <property type="match status" value="1"/>
</dbReference>
<dbReference type="EMBL" id="QGLT01000001">
    <property type="protein sequence ID" value="PXZ01458.1"/>
    <property type="molecule type" value="Genomic_DNA"/>
</dbReference>
<evidence type="ECO:0000256" key="2">
    <source>
        <dbReference type="ARBA" id="ARBA00005369"/>
    </source>
</evidence>
<evidence type="ECO:0000256" key="3">
    <source>
        <dbReference type="ARBA" id="ARBA00011890"/>
    </source>
</evidence>
<keyword evidence="7 12" id="KW-0808">Transferase</keyword>
<evidence type="ECO:0000256" key="5">
    <source>
        <dbReference type="ARBA" id="ARBA00022490"/>
    </source>
</evidence>